<evidence type="ECO:0000313" key="3">
    <source>
        <dbReference type="EMBL" id="TKT06562.1"/>
    </source>
</evidence>
<evidence type="ECO:0000259" key="2">
    <source>
        <dbReference type="PROSITE" id="PS50801"/>
    </source>
</evidence>
<dbReference type="Proteomes" id="UP000308632">
    <property type="component" value="Unassembled WGS sequence"/>
</dbReference>
<dbReference type="InterPro" id="IPR002645">
    <property type="entry name" value="STAS_dom"/>
</dbReference>
<dbReference type="SUPFAM" id="SSF52091">
    <property type="entry name" value="SpoIIaa-like"/>
    <property type="match status" value="1"/>
</dbReference>
<dbReference type="InterPro" id="IPR058548">
    <property type="entry name" value="MlaB-like_STAS"/>
</dbReference>
<protein>
    <submittedName>
        <fullName evidence="3">STAS domain-containing protein</fullName>
    </submittedName>
</protein>
<accession>A0A4U5WXD7</accession>
<sequence length="170" mass="18079">MCGPGPSPQSAESSHSGHKPTRFPCSRQNIPADGIPWTTQPSDHIAQGSTPAGETEVPAVLDVTNRSGDRVTARLPQDVDLDTTPSLRAIGDRIIDEGCRHLTLDASRMACLDSTGLTALILWWQRLTSLGGTLTLSSVDAHLYDVLRRLGLDSVLTITPRTAASDPSDG</sequence>
<dbReference type="CDD" id="cd07043">
    <property type="entry name" value="STAS_anti-anti-sigma_factors"/>
    <property type="match status" value="1"/>
</dbReference>
<organism evidence="3 4">
    <name type="scientific">Streptomyces galbus</name>
    <dbReference type="NCBI Taxonomy" id="33898"/>
    <lineage>
        <taxon>Bacteria</taxon>
        <taxon>Bacillati</taxon>
        <taxon>Actinomycetota</taxon>
        <taxon>Actinomycetes</taxon>
        <taxon>Kitasatosporales</taxon>
        <taxon>Streptomycetaceae</taxon>
        <taxon>Streptomyces</taxon>
    </lineage>
</organism>
<dbReference type="InterPro" id="IPR036513">
    <property type="entry name" value="STAS_dom_sf"/>
</dbReference>
<dbReference type="Pfam" id="PF13466">
    <property type="entry name" value="STAS_2"/>
    <property type="match status" value="1"/>
</dbReference>
<feature type="region of interest" description="Disordered" evidence="1">
    <location>
        <begin position="1"/>
        <end position="39"/>
    </location>
</feature>
<evidence type="ECO:0000256" key="1">
    <source>
        <dbReference type="SAM" id="MobiDB-lite"/>
    </source>
</evidence>
<reference evidence="3 4" key="1">
    <citation type="submission" date="2019-04" db="EMBL/GenBank/DDBJ databases">
        <title>Streptomyces lasaliensis sp.nov., an Actinomycete isolated from soil which produces the polyether antibiotic lasalocid.</title>
        <authorList>
            <person name="Erwin G."/>
            <person name="Haber C."/>
        </authorList>
    </citation>
    <scope>NUCLEOTIDE SEQUENCE [LARGE SCALE GENOMIC DNA]</scope>
    <source>
        <strain evidence="3 4">DSM 40089</strain>
    </source>
</reference>
<dbReference type="AlphaFoldDB" id="A0A4U5WXD7"/>
<name>A0A4U5WXD7_STRGB</name>
<gene>
    <name evidence="3" type="ORF">E4U92_26970</name>
</gene>
<dbReference type="Gene3D" id="3.30.750.24">
    <property type="entry name" value="STAS domain"/>
    <property type="match status" value="1"/>
</dbReference>
<dbReference type="EMBL" id="SZPR01000022">
    <property type="protein sequence ID" value="TKT06562.1"/>
    <property type="molecule type" value="Genomic_DNA"/>
</dbReference>
<feature type="domain" description="STAS" evidence="2">
    <location>
        <begin position="74"/>
        <end position="170"/>
    </location>
</feature>
<comment type="caution">
    <text evidence="3">The sequence shown here is derived from an EMBL/GenBank/DDBJ whole genome shotgun (WGS) entry which is preliminary data.</text>
</comment>
<dbReference type="PROSITE" id="PS50801">
    <property type="entry name" value="STAS"/>
    <property type="match status" value="1"/>
</dbReference>
<evidence type="ECO:0000313" key="4">
    <source>
        <dbReference type="Proteomes" id="UP000308632"/>
    </source>
</evidence>
<proteinExistence type="predicted"/>